<protein>
    <submittedName>
        <fullName evidence="1">Uncharacterized protein</fullName>
    </submittedName>
</protein>
<organism evidence="1 2">
    <name type="scientific">Fulvivirga sediminis</name>
    <dbReference type="NCBI Taxonomy" id="2803949"/>
    <lineage>
        <taxon>Bacteria</taxon>
        <taxon>Pseudomonadati</taxon>
        <taxon>Bacteroidota</taxon>
        <taxon>Cytophagia</taxon>
        <taxon>Cytophagales</taxon>
        <taxon>Fulvivirgaceae</taxon>
        <taxon>Fulvivirga</taxon>
    </lineage>
</organism>
<name>A0A937F4D4_9BACT</name>
<sequence>MKISYSVKQMGKKHPLIGRSTIEIKDITQPMPLRDLISAIVTQQVEAFNQRKSENNIVPYLLQQDIDSQKELGKVGFNDSYNNELANVEEAIANALLSFEDGVYCIFIDEQQVEHLNDVVNISEDSLLYFIRLTFLSGSMW</sequence>
<dbReference type="EMBL" id="JAESIY010000004">
    <property type="protein sequence ID" value="MBL3656147.1"/>
    <property type="molecule type" value="Genomic_DNA"/>
</dbReference>
<proteinExistence type="predicted"/>
<dbReference type="RefSeq" id="WP_202243941.1">
    <property type="nucleotide sequence ID" value="NZ_JAESIY010000004.1"/>
</dbReference>
<dbReference type="Proteomes" id="UP000659388">
    <property type="component" value="Unassembled WGS sequence"/>
</dbReference>
<gene>
    <name evidence="1" type="ORF">JL102_08400</name>
</gene>
<keyword evidence="2" id="KW-1185">Reference proteome</keyword>
<comment type="caution">
    <text evidence="1">The sequence shown here is derived from an EMBL/GenBank/DDBJ whole genome shotgun (WGS) entry which is preliminary data.</text>
</comment>
<accession>A0A937F4D4</accession>
<evidence type="ECO:0000313" key="2">
    <source>
        <dbReference type="Proteomes" id="UP000659388"/>
    </source>
</evidence>
<dbReference type="AlphaFoldDB" id="A0A937F4D4"/>
<reference evidence="1" key="1">
    <citation type="submission" date="2021-01" db="EMBL/GenBank/DDBJ databases">
        <title>Fulvivirga kasyanovii gen. nov., sp nov., a novel member of the phylum Bacteroidetes isolated from seawater in a mussel farm.</title>
        <authorList>
            <person name="Zhao L.-H."/>
            <person name="Wang Z.-J."/>
        </authorList>
    </citation>
    <scope>NUCLEOTIDE SEQUENCE</scope>
    <source>
        <strain evidence="1">2943</strain>
    </source>
</reference>
<evidence type="ECO:0000313" key="1">
    <source>
        <dbReference type="EMBL" id="MBL3656147.1"/>
    </source>
</evidence>